<evidence type="ECO:0000313" key="7">
    <source>
        <dbReference type="Proteomes" id="UP000254209"/>
    </source>
</evidence>
<dbReference type="Gene3D" id="1.10.260.40">
    <property type="entry name" value="lambda repressor-like DNA-binding domains"/>
    <property type="match status" value="1"/>
</dbReference>
<evidence type="ECO:0000313" key="6">
    <source>
        <dbReference type="EMBL" id="SSY80511.1"/>
    </source>
</evidence>
<name>A0A376BUI5_9NEIS</name>
<dbReference type="Proteomes" id="UP000254209">
    <property type="component" value="Unassembled WGS sequence"/>
</dbReference>
<dbReference type="OrthoDB" id="6692720at2"/>
<dbReference type="EMBL" id="UFSO01000003">
    <property type="protein sequence ID" value="SSY80511.1"/>
    <property type="molecule type" value="Genomic_DNA"/>
</dbReference>
<reference evidence="6 7" key="1">
    <citation type="submission" date="2018-06" db="EMBL/GenBank/DDBJ databases">
        <authorList>
            <consortium name="Pathogen Informatics"/>
            <person name="Doyle S."/>
        </authorList>
    </citation>
    <scope>NUCLEOTIDE SEQUENCE [LARGE SCALE GENOMIC DNA]</scope>
    <source>
        <strain evidence="6 7">NCTC10283</strain>
    </source>
</reference>
<dbReference type="SUPFAM" id="SSF47413">
    <property type="entry name" value="lambda repressor-like DNA-binding domains"/>
    <property type="match status" value="1"/>
</dbReference>
<evidence type="ECO:0000256" key="4">
    <source>
        <dbReference type="ARBA" id="ARBA00023163"/>
    </source>
</evidence>
<proteinExistence type="inferred from homology"/>
<organism evidence="6 7">
    <name type="scientific">Alysiella crassa</name>
    <dbReference type="NCBI Taxonomy" id="153491"/>
    <lineage>
        <taxon>Bacteria</taxon>
        <taxon>Pseudomonadati</taxon>
        <taxon>Pseudomonadota</taxon>
        <taxon>Betaproteobacteria</taxon>
        <taxon>Neisseriales</taxon>
        <taxon>Neisseriaceae</taxon>
        <taxon>Alysiella</taxon>
    </lineage>
</organism>
<evidence type="ECO:0000259" key="5">
    <source>
        <dbReference type="Pfam" id="PF13693"/>
    </source>
</evidence>
<dbReference type="AlphaFoldDB" id="A0A376BUI5"/>
<accession>A0A376BUI5</accession>
<gene>
    <name evidence="6" type="ORF">NCTC10283_02070</name>
</gene>
<dbReference type="Pfam" id="PF13693">
    <property type="entry name" value="HTH_35"/>
    <property type="match status" value="1"/>
</dbReference>
<dbReference type="GO" id="GO:0003677">
    <property type="term" value="F:DNA binding"/>
    <property type="evidence" value="ECO:0007669"/>
    <property type="project" value="UniProtKB-KW"/>
</dbReference>
<dbReference type="STRING" id="1120980.GCA_000745955_00645"/>
<keyword evidence="7" id="KW-1185">Reference proteome</keyword>
<comment type="similarity">
    <text evidence="1">Belongs to the ner transcriptional regulatory family.</text>
</comment>
<dbReference type="RefSeq" id="WP_034291606.1">
    <property type="nucleotide sequence ID" value="NZ_CP091519.2"/>
</dbReference>
<evidence type="ECO:0000256" key="2">
    <source>
        <dbReference type="ARBA" id="ARBA00023015"/>
    </source>
</evidence>
<keyword evidence="4" id="KW-0804">Transcription</keyword>
<evidence type="ECO:0000256" key="1">
    <source>
        <dbReference type="ARBA" id="ARBA00006157"/>
    </source>
</evidence>
<keyword evidence="3" id="KW-0238">DNA-binding</keyword>
<dbReference type="InterPro" id="IPR038722">
    <property type="entry name" value="Ner_HTH_dom"/>
</dbReference>
<protein>
    <submittedName>
        <fullName evidence="6">Predicted transcriptional regulator</fullName>
    </submittedName>
</protein>
<evidence type="ECO:0000256" key="3">
    <source>
        <dbReference type="ARBA" id="ARBA00023125"/>
    </source>
</evidence>
<dbReference type="InterPro" id="IPR010982">
    <property type="entry name" value="Lambda_DNA-bd_dom_sf"/>
</dbReference>
<sequence>MHPELIRAEIKMRGKTLTDVAEAHNVSLKVVSLALYQPSLSGEKAIADFLGKPLHELFPKRWTKDGKRIRPRYQHLYEEAA</sequence>
<feature type="domain" description="Ner winged helix-turn-helix DNA-binding" evidence="5">
    <location>
        <begin position="1"/>
        <end position="72"/>
    </location>
</feature>
<keyword evidence="2" id="KW-0805">Transcription regulation</keyword>